<proteinExistence type="predicted"/>
<evidence type="ECO:0000313" key="2">
    <source>
        <dbReference type="Proteomes" id="UP000691718"/>
    </source>
</evidence>
<evidence type="ECO:0000313" key="1">
    <source>
        <dbReference type="EMBL" id="CAG5003800.1"/>
    </source>
</evidence>
<organism evidence="1 2">
    <name type="scientific">Parnassius apollo</name>
    <name type="common">Apollo butterfly</name>
    <name type="synonym">Papilio apollo</name>
    <dbReference type="NCBI Taxonomy" id="110799"/>
    <lineage>
        <taxon>Eukaryota</taxon>
        <taxon>Metazoa</taxon>
        <taxon>Ecdysozoa</taxon>
        <taxon>Arthropoda</taxon>
        <taxon>Hexapoda</taxon>
        <taxon>Insecta</taxon>
        <taxon>Pterygota</taxon>
        <taxon>Neoptera</taxon>
        <taxon>Endopterygota</taxon>
        <taxon>Lepidoptera</taxon>
        <taxon>Glossata</taxon>
        <taxon>Ditrysia</taxon>
        <taxon>Papilionoidea</taxon>
        <taxon>Papilionidae</taxon>
        <taxon>Parnassiinae</taxon>
        <taxon>Parnassini</taxon>
        <taxon>Parnassius</taxon>
        <taxon>Parnassius</taxon>
    </lineage>
</organism>
<reference evidence="1" key="1">
    <citation type="submission" date="2021-04" db="EMBL/GenBank/DDBJ databases">
        <authorList>
            <person name="Tunstrom K."/>
        </authorList>
    </citation>
    <scope>NUCLEOTIDE SEQUENCE</scope>
</reference>
<protein>
    <submittedName>
        <fullName evidence="1">(apollo) hypothetical protein</fullName>
    </submittedName>
</protein>
<dbReference type="EMBL" id="CAJQZP010000969">
    <property type="protein sequence ID" value="CAG5003800.1"/>
    <property type="molecule type" value="Genomic_DNA"/>
</dbReference>
<accession>A0A8S3X633</accession>
<gene>
    <name evidence="1" type="ORF">PAPOLLO_LOCUS14288</name>
</gene>
<dbReference type="Proteomes" id="UP000691718">
    <property type="component" value="Unassembled WGS sequence"/>
</dbReference>
<comment type="caution">
    <text evidence="1">The sequence shown here is derived from an EMBL/GenBank/DDBJ whole genome shotgun (WGS) entry which is preliminary data.</text>
</comment>
<name>A0A8S3X633_PARAO</name>
<dbReference type="AlphaFoldDB" id="A0A8S3X633"/>
<sequence>MGDYSIIICINQKWNIDSNIPINAVCCATSGAIFPAVAFPFDEGTPNSNDYDVSSLRSGQFGVTKYVGAQNVPNTVCQVLLSDGYFDGYLLSDGFSSANKRCVRAQ</sequence>
<keyword evidence="2" id="KW-1185">Reference proteome</keyword>